<dbReference type="InterPro" id="IPR006016">
    <property type="entry name" value="UspA"/>
</dbReference>
<dbReference type="InterPro" id="IPR014729">
    <property type="entry name" value="Rossmann-like_a/b/a_fold"/>
</dbReference>
<keyword evidence="4" id="KW-1185">Reference proteome</keyword>
<dbReference type="Proteomes" id="UP000825367">
    <property type="component" value="Chromosome"/>
</dbReference>
<accession>A0ABX8VSF5</accession>
<dbReference type="EMBL" id="CP080333">
    <property type="protein sequence ID" value="QYL19118.1"/>
    <property type="molecule type" value="Genomic_DNA"/>
</dbReference>
<evidence type="ECO:0000313" key="3">
    <source>
        <dbReference type="EMBL" id="QYL19118.1"/>
    </source>
</evidence>
<feature type="domain" description="UspA" evidence="2">
    <location>
        <begin position="155"/>
        <end position="282"/>
    </location>
</feature>
<sequence length="288" mass="30469">MPKREYVAPSVVVGVDGSRWAIEAACWAVDEAIRRDIPLRLVYALDPGEGGTDDAGALARRFAAAQTAVRCAAAAIESTDEPVKIEAEIVHQPPVPALLDASGGAALLCVGAIGLNHFRDGHVGSTATALAAGAHCPVAVVRGHDPVPSAQRWVAVELDGSTGDAVLRHGFDEARSRRAPLRVLTIWRSRYPDIHDDHAVAAGNRDAKAALERRLKCWRSNYPDVNVSTAAVHGNSLSYLMAQGNSIQLLVVAHERGEGIAELLGAAGNAVLQRADCSVLICEPQNRL</sequence>
<dbReference type="PRINTS" id="PR01438">
    <property type="entry name" value="UNVRSLSTRESS"/>
</dbReference>
<name>A0ABX8VSF5_9MYCO</name>
<organism evidence="3 4">
    <name type="scientific">Mycolicibacterium pallens</name>
    <dbReference type="NCBI Taxonomy" id="370524"/>
    <lineage>
        <taxon>Bacteria</taxon>
        <taxon>Bacillati</taxon>
        <taxon>Actinomycetota</taxon>
        <taxon>Actinomycetes</taxon>
        <taxon>Mycobacteriales</taxon>
        <taxon>Mycobacteriaceae</taxon>
        <taxon>Mycolicibacterium</taxon>
    </lineage>
</organism>
<dbReference type="PANTHER" id="PTHR46268">
    <property type="entry name" value="STRESS RESPONSE PROTEIN NHAX"/>
    <property type="match status" value="1"/>
</dbReference>
<dbReference type="SUPFAM" id="SSF52402">
    <property type="entry name" value="Adenine nucleotide alpha hydrolases-like"/>
    <property type="match status" value="2"/>
</dbReference>
<protein>
    <submittedName>
        <fullName evidence="3">Universal stress protein</fullName>
    </submittedName>
</protein>
<reference evidence="3 4" key="1">
    <citation type="submission" date="2021-07" db="EMBL/GenBank/DDBJ databases">
        <title>Whole genome sequencing of non-tuberculosis mycobacteria type-strains.</title>
        <authorList>
            <person name="Igarashi Y."/>
            <person name="Osugi A."/>
            <person name="Mitarai S."/>
        </authorList>
    </citation>
    <scope>NUCLEOTIDE SEQUENCE [LARGE SCALE GENOMIC DNA]</scope>
    <source>
        <strain evidence="3 4">JCM 16370</strain>
    </source>
</reference>
<comment type="similarity">
    <text evidence="1">Belongs to the universal stress protein A family.</text>
</comment>
<dbReference type="Pfam" id="PF00582">
    <property type="entry name" value="Usp"/>
    <property type="match status" value="2"/>
</dbReference>
<dbReference type="RefSeq" id="WP_071945629.1">
    <property type="nucleotide sequence ID" value="NZ_BAAAVX010000005.1"/>
</dbReference>
<dbReference type="Gene3D" id="3.40.50.620">
    <property type="entry name" value="HUPs"/>
    <property type="match status" value="2"/>
</dbReference>
<evidence type="ECO:0000313" key="4">
    <source>
        <dbReference type="Proteomes" id="UP000825367"/>
    </source>
</evidence>
<feature type="domain" description="UspA" evidence="2">
    <location>
        <begin position="11"/>
        <end position="142"/>
    </location>
</feature>
<dbReference type="InterPro" id="IPR006015">
    <property type="entry name" value="Universal_stress_UspA"/>
</dbReference>
<dbReference type="PANTHER" id="PTHR46268:SF6">
    <property type="entry name" value="UNIVERSAL STRESS PROTEIN UP12"/>
    <property type="match status" value="1"/>
</dbReference>
<evidence type="ECO:0000256" key="1">
    <source>
        <dbReference type="ARBA" id="ARBA00008791"/>
    </source>
</evidence>
<proteinExistence type="inferred from homology"/>
<gene>
    <name evidence="3" type="ORF">K0O64_11870</name>
</gene>
<evidence type="ECO:0000259" key="2">
    <source>
        <dbReference type="Pfam" id="PF00582"/>
    </source>
</evidence>